<evidence type="ECO:0000313" key="6">
    <source>
        <dbReference type="EMBL" id="OHA84876.1"/>
    </source>
</evidence>
<comment type="similarity">
    <text evidence="1 5">Belongs to the universal ribosomal protein uL29 family.</text>
</comment>
<sequence>MQSNYKEKDIKDLHKELAESRKSLFDFRISVAGGKVKDVKEGRNIRKQIARIMTELSSRRNETN</sequence>
<evidence type="ECO:0000256" key="5">
    <source>
        <dbReference type="HAMAP-Rule" id="MF_00374"/>
    </source>
</evidence>
<evidence type="ECO:0000256" key="3">
    <source>
        <dbReference type="ARBA" id="ARBA00023274"/>
    </source>
</evidence>
<organism evidence="6 7">
    <name type="scientific">Candidatus Yonathbacteria bacterium RIFOXYD1_FULL_52_36</name>
    <dbReference type="NCBI Taxonomy" id="1802730"/>
    <lineage>
        <taxon>Bacteria</taxon>
        <taxon>Candidatus Yonathiibacteriota</taxon>
    </lineage>
</organism>
<dbReference type="GO" id="GO:0003735">
    <property type="term" value="F:structural constituent of ribosome"/>
    <property type="evidence" value="ECO:0007669"/>
    <property type="project" value="InterPro"/>
</dbReference>
<evidence type="ECO:0000256" key="1">
    <source>
        <dbReference type="ARBA" id="ARBA00009254"/>
    </source>
</evidence>
<dbReference type="STRING" id="1802730.A2591_00940"/>
<dbReference type="SUPFAM" id="SSF46561">
    <property type="entry name" value="Ribosomal protein L29 (L29p)"/>
    <property type="match status" value="1"/>
</dbReference>
<dbReference type="EMBL" id="MHUZ01000034">
    <property type="protein sequence ID" value="OHA84876.1"/>
    <property type="molecule type" value="Genomic_DNA"/>
</dbReference>
<dbReference type="Proteomes" id="UP000178168">
    <property type="component" value="Unassembled WGS sequence"/>
</dbReference>
<name>A0A1G2SIN9_9BACT</name>
<keyword evidence="3 5" id="KW-0687">Ribonucleoprotein</keyword>
<reference evidence="6 7" key="1">
    <citation type="journal article" date="2016" name="Nat. Commun.">
        <title>Thousands of microbial genomes shed light on interconnected biogeochemical processes in an aquifer system.</title>
        <authorList>
            <person name="Anantharaman K."/>
            <person name="Brown C.T."/>
            <person name="Hug L.A."/>
            <person name="Sharon I."/>
            <person name="Castelle C.J."/>
            <person name="Probst A.J."/>
            <person name="Thomas B.C."/>
            <person name="Singh A."/>
            <person name="Wilkins M.J."/>
            <person name="Karaoz U."/>
            <person name="Brodie E.L."/>
            <person name="Williams K.H."/>
            <person name="Hubbard S.S."/>
            <person name="Banfield J.F."/>
        </authorList>
    </citation>
    <scope>NUCLEOTIDE SEQUENCE [LARGE SCALE GENOMIC DNA]</scope>
</reference>
<dbReference type="InterPro" id="IPR001854">
    <property type="entry name" value="Ribosomal_uL29"/>
</dbReference>
<protein>
    <recommendedName>
        <fullName evidence="4 5">Large ribosomal subunit protein uL29</fullName>
    </recommendedName>
</protein>
<evidence type="ECO:0000313" key="7">
    <source>
        <dbReference type="Proteomes" id="UP000178168"/>
    </source>
</evidence>
<dbReference type="AlphaFoldDB" id="A0A1G2SIN9"/>
<dbReference type="NCBIfam" id="TIGR00012">
    <property type="entry name" value="L29"/>
    <property type="match status" value="1"/>
</dbReference>
<gene>
    <name evidence="5" type="primary">rpmC</name>
    <name evidence="6" type="ORF">A2591_00940</name>
</gene>
<dbReference type="Gene3D" id="1.10.287.310">
    <property type="match status" value="1"/>
</dbReference>
<dbReference type="Pfam" id="PF00831">
    <property type="entry name" value="Ribosomal_L29"/>
    <property type="match status" value="1"/>
</dbReference>
<proteinExistence type="inferred from homology"/>
<keyword evidence="2 5" id="KW-0689">Ribosomal protein</keyword>
<dbReference type="InterPro" id="IPR036049">
    <property type="entry name" value="Ribosomal_uL29_sf"/>
</dbReference>
<dbReference type="GO" id="GO:0006412">
    <property type="term" value="P:translation"/>
    <property type="evidence" value="ECO:0007669"/>
    <property type="project" value="UniProtKB-UniRule"/>
</dbReference>
<evidence type="ECO:0000256" key="2">
    <source>
        <dbReference type="ARBA" id="ARBA00022980"/>
    </source>
</evidence>
<evidence type="ECO:0000256" key="4">
    <source>
        <dbReference type="ARBA" id="ARBA00035204"/>
    </source>
</evidence>
<accession>A0A1G2SIN9</accession>
<dbReference type="GO" id="GO:0005840">
    <property type="term" value="C:ribosome"/>
    <property type="evidence" value="ECO:0007669"/>
    <property type="project" value="UniProtKB-KW"/>
</dbReference>
<dbReference type="GO" id="GO:1990904">
    <property type="term" value="C:ribonucleoprotein complex"/>
    <property type="evidence" value="ECO:0007669"/>
    <property type="project" value="UniProtKB-KW"/>
</dbReference>
<dbReference type="HAMAP" id="MF_00374">
    <property type="entry name" value="Ribosomal_uL29"/>
    <property type="match status" value="1"/>
</dbReference>
<comment type="caution">
    <text evidence="6">The sequence shown here is derived from an EMBL/GenBank/DDBJ whole genome shotgun (WGS) entry which is preliminary data.</text>
</comment>